<keyword evidence="7 9" id="KW-1133">Transmembrane helix</keyword>
<dbReference type="PANTHER" id="PTHR30071">
    <property type="entry name" value="HEME EXPORTER PROTEIN C"/>
    <property type="match status" value="1"/>
</dbReference>
<dbReference type="GO" id="GO:0005886">
    <property type="term" value="C:plasma membrane"/>
    <property type="evidence" value="ECO:0007669"/>
    <property type="project" value="UniProtKB-SubCell"/>
</dbReference>
<accession>A0A9W6NH74</accession>
<dbReference type="GO" id="GO:0020037">
    <property type="term" value="F:heme binding"/>
    <property type="evidence" value="ECO:0007669"/>
    <property type="project" value="InterPro"/>
</dbReference>
<evidence type="ECO:0000256" key="7">
    <source>
        <dbReference type="ARBA" id="ARBA00022989"/>
    </source>
</evidence>
<keyword evidence="12" id="KW-1185">Reference proteome</keyword>
<comment type="similarity">
    <text evidence="3 9">Belongs to the CcmC/CycZ/HelC family.</text>
</comment>
<dbReference type="GO" id="GO:0015232">
    <property type="term" value="F:heme transmembrane transporter activity"/>
    <property type="evidence" value="ECO:0007669"/>
    <property type="project" value="InterPro"/>
</dbReference>
<dbReference type="PANTHER" id="PTHR30071:SF1">
    <property type="entry name" value="CYTOCHROME B_B6 PROTEIN-RELATED"/>
    <property type="match status" value="1"/>
</dbReference>
<dbReference type="EMBL" id="BSFN01000022">
    <property type="protein sequence ID" value="GLK91554.1"/>
    <property type="molecule type" value="Genomic_DNA"/>
</dbReference>
<keyword evidence="6 9" id="KW-0201">Cytochrome c-type biogenesis</keyword>
<evidence type="ECO:0000256" key="1">
    <source>
        <dbReference type="ARBA" id="ARBA00002442"/>
    </source>
</evidence>
<dbReference type="NCBIfam" id="TIGR01191">
    <property type="entry name" value="ccmC"/>
    <property type="match status" value="1"/>
</dbReference>
<feature type="transmembrane region" description="Helical" evidence="9">
    <location>
        <begin position="132"/>
        <end position="151"/>
    </location>
</feature>
<gene>
    <name evidence="9 11" type="primary">ccmC</name>
    <name evidence="11" type="ORF">GCM10017655_46180</name>
</gene>
<reference evidence="11" key="1">
    <citation type="journal article" date="2014" name="Int. J. Syst. Evol. Microbiol.">
        <title>Complete genome sequence of Corynebacterium casei LMG S-19264T (=DSM 44701T), isolated from a smear-ripened cheese.</title>
        <authorList>
            <consortium name="US DOE Joint Genome Institute (JGI-PGF)"/>
            <person name="Walter F."/>
            <person name="Albersmeier A."/>
            <person name="Kalinowski J."/>
            <person name="Ruckert C."/>
        </authorList>
    </citation>
    <scope>NUCLEOTIDE SEQUENCE</scope>
    <source>
        <strain evidence="11">VKM B-2935</strain>
    </source>
</reference>
<feature type="transmembrane region" description="Helical" evidence="9">
    <location>
        <begin position="101"/>
        <end position="120"/>
    </location>
</feature>
<dbReference type="Proteomes" id="UP001143328">
    <property type="component" value="Unassembled WGS sequence"/>
</dbReference>
<comment type="caution">
    <text evidence="11">The sequence shown here is derived from an EMBL/GenBank/DDBJ whole genome shotgun (WGS) entry which is preliminary data.</text>
</comment>
<keyword evidence="8 9" id="KW-0472">Membrane</keyword>
<feature type="domain" description="Cytochrome c assembly protein" evidence="10">
    <location>
        <begin position="18"/>
        <end position="189"/>
    </location>
</feature>
<evidence type="ECO:0000256" key="3">
    <source>
        <dbReference type="ARBA" id="ARBA00005840"/>
    </source>
</evidence>
<dbReference type="Pfam" id="PF01578">
    <property type="entry name" value="Cytochrom_C_asm"/>
    <property type="match status" value="1"/>
</dbReference>
<feature type="transmembrane region" description="Helical" evidence="9">
    <location>
        <begin position="206"/>
        <end position="226"/>
    </location>
</feature>
<keyword evidence="9" id="KW-0997">Cell inner membrane</keyword>
<name>A0A9W6NH74_9PSED</name>
<comment type="subcellular location">
    <subcellularLocation>
        <location evidence="9">Cell inner membrane</location>
    </subcellularLocation>
    <subcellularLocation>
        <location evidence="2">Membrane</location>
        <topology evidence="2">Multi-pass membrane protein</topology>
    </subcellularLocation>
</comment>
<evidence type="ECO:0000256" key="9">
    <source>
        <dbReference type="RuleBase" id="RU364092"/>
    </source>
</evidence>
<dbReference type="GO" id="GO:0017004">
    <property type="term" value="P:cytochrome complex assembly"/>
    <property type="evidence" value="ECO:0007669"/>
    <property type="project" value="UniProtKB-KW"/>
</dbReference>
<evidence type="ECO:0000259" key="10">
    <source>
        <dbReference type="Pfam" id="PF01578"/>
    </source>
</evidence>
<keyword evidence="9" id="KW-1003">Cell membrane</keyword>
<protein>
    <recommendedName>
        <fullName evidence="4 9">Heme exporter protein C</fullName>
    </recommendedName>
    <alternativeName>
        <fullName evidence="9">Cytochrome c-type biogenesis protein</fullName>
    </alternativeName>
</protein>
<evidence type="ECO:0000313" key="12">
    <source>
        <dbReference type="Proteomes" id="UP001143328"/>
    </source>
</evidence>
<comment type="function">
    <text evidence="1 9">Required for the export of heme to the periplasm for the biogenesis of c-type cytochromes.</text>
</comment>
<evidence type="ECO:0000256" key="4">
    <source>
        <dbReference type="ARBA" id="ARBA00016463"/>
    </source>
</evidence>
<evidence type="ECO:0000256" key="6">
    <source>
        <dbReference type="ARBA" id="ARBA00022748"/>
    </source>
</evidence>
<dbReference type="InterPro" id="IPR045062">
    <property type="entry name" value="Cyt_c_biogenesis_CcsA/CcmC"/>
</dbReference>
<feature type="transmembrane region" description="Helical" evidence="9">
    <location>
        <begin position="163"/>
        <end position="182"/>
    </location>
</feature>
<proteinExistence type="inferred from homology"/>
<dbReference type="InterPro" id="IPR002541">
    <property type="entry name" value="Cyt_c_assembly"/>
</dbReference>
<feature type="transmembrane region" description="Helical" evidence="9">
    <location>
        <begin position="61"/>
        <end position="89"/>
    </location>
</feature>
<dbReference type="AlphaFoldDB" id="A0A9W6NH74"/>
<evidence type="ECO:0000256" key="5">
    <source>
        <dbReference type="ARBA" id="ARBA00022692"/>
    </source>
</evidence>
<evidence type="ECO:0000256" key="2">
    <source>
        <dbReference type="ARBA" id="ARBA00004141"/>
    </source>
</evidence>
<evidence type="ECO:0000256" key="8">
    <source>
        <dbReference type="ARBA" id="ARBA00023136"/>
    </source>
</evidence>
<keyword evidence="9" id="KW-0813">Transport</keyword>
<organism evidence="11 12">
    <name type="scientific">Pseudomonas turukhanskensis</name>
    <dbReference type="NCBI Taxonomy" id="1806536"/>
    <lineage>
        <taxon>Bacteria</taxon>
        <taxon>Pseudomonadati</taxon>
        <taxon>Pseudomonadota</taxon>
        <taxon>Gammaproteobacteria</taxon>
        <taxon>Pseudomonadales</taxon>
        <taxon>Pseudomonadaceae</taxon>
        <taxon>Pseudomonas</taxon>
    </lineage>
</organism>
<feature type="transmembrane region" description="Helical" evidence="9">
    <location>
        <begin position="26"/>
        <end position="49"/>
    </location>
</feature>
<dbReference type="InterPro" id="IPR003557">
    <property type="entry name" value="Cyt_c_biogenesis_CcmC"/>
</dbReference>
<keyword evidence="5 9" id="KW-0812">Transmembrane</keyword>
<evidence type="ECO:0000313" key="11">
    <source>
        <dbReference type="EMBL" id="GLK91554.1"/>
    </source>
</evidence>
<dbReference type="PRINTS" id="PR01386">
    <property type="entry name" value="CCMCBIOGNSIS"/>
</dbReference>
<reference evidence="11" key="2">
    <citation type="submission" date="2023-01" db="EMBL/GenBank/DDBJ databases">
        <authorList>
            <person name="Sun Q."/>
            <person name="Evtushenko L."/>
        </authorList>
    </citation>
    <scope>NUCLEOTIDE SEQUENCE</scope>
    <source>
        <strain evidence="11">VKM B-2935</strain>
    </source>
</reference>
<sequence>MVTLMNWTWFHKWGSPKWFYQISGRWLPWLSAAAVLLIATGVVWGLAFAPPDYQQGNSFRIIYIHVPAAMLAQSCYVLLAVAGLVGLVWKMKIADVALQSAAPIGAWMTAIALLTGAIWGKPTWGSWWVWDARLTSMLILLFLYFGVIALGNAISNRDSAAKACAVLALVGVVNIPIIKYSVEWWNTLHQGATFKITERPAMPAEMWLPLLLMVLGFYCFFGAVLLMRMRLEVLKREARASWVKEEVAKQIEQGGVR</sequence>